<evidence type="ECO:0000313" key="3">
    <source>
        <dbReference type="WBParaSite" id="L893_g2346.t1"/>
    </source>
</evidence>
<reference evidence="3" key="1">
    <citation type="submission" date="2016-11" db="UniProtKB">
        <authorList>
            <consortium name="WormBaseParasite"/>
        </authorList>
    </citation>
    <scope>IDENTIFICATION</scope>
</reference>
<keyword evidence="2" id="KW-1185">Reference proteome</keyword>
<sequence>METRHPAQTSSPTQHKDHAYILGKPVIAEHTSTSSALPVASRSHFGSAPSPPPSKPAIQIGLVTLGPTGRRRASASRRNGDPDMASRAASSWPHARIPFAYNKEMLIVATALQAVNHYKVNPISLDYYQILDMELAMRQSMGK</sequence>
<feature type="compositionally biased region" description="Polar residues" evidence="1">
    <location>
        <begin position="1"/>
        <end position="13"/>
    </location>
</feature>
<name>A0A1I7Z700_9BILA</name>
<organism evidence="2 3">
    <name type="scientific">Steinernema glaseri</name>
    <dbReference type="NCBI Taxonomy" id="37863"/>
    <lineage>
        <taxon>Eukaryota</taxon>
        <taxon>Metazoa</taxon>
        <taxon>Ecdysozoa</taxon>
        <taxon>Nematoda</taxon>
        <taxon>Chromadorea</taxon>
        <taxon>Rhabditida</taxon>
        <taxon>Tylenchina</taxon>
        <taxon>Panagrolaimomorpha</taxon>
        <taxon>Strongyloidoidea</taxon>
        <taxon>Steinernematidae</taxon>
        <taxon>Steinernema</taxon>
    </lineage>
</organism>
<dbReference type="WBParaSite" id="L893_g2346.t1">
    <property type="protein sequence ID" value="L893_g2346.t1"/>
    <property type="gene ID" value="L893_g2346"/>
</dbReference>
<dbReference type="AlphaFoldDB" id="A0A1I7Z700"/>
<evidence type="ECO:0000313" key="2">
    <source>
        <dbReference type="Proteomes" id="UP000095287"/>
    </source>
</evidence>
<feature type="region of interest" description="Disordered" evidence="1">
    <location>
        <begin position="1"/>
        <end position="89"/>
    </location>
</feature>
<proteinExistence type="predicted"/>
<accession>A0A1I7Z700</accession>
<evidence type="ECO:0000256" key="1">
    <source>
        <dbReference type="SAM" id="MobiDB-lite"/>
    </source>
</evidence>
<protein>
    <submittedName>
        <fullName evidence="3">Cyclin N-terminal domain-containing protein</fullName>
    </submittedName>
</protein>
<dbReference type="Proteomes" id="UP000095287">
    <property type="component" value="Unplaced"/>
</dbReference>